<evidence type="ECO:0000313" key="12">
    <source>
        <dbReference type="Proteomes" id="UP001305779"/>
    </source>
</evidence>
<feature type="transmembrane region" description="Helical" evidence="9">
    <location>
        <begin position="184"/>
        <end position="204"/>
    </location>
</feature>
<dbReference type="PANTHER" id="PTHR48022:SF43">
    <property type="entry name" value="QUINATE TRANSPORTER, PUTATIVE (AFU_ORTHOLOGUE AFUA_1G16230)-RELATED"/>
    <property type="match status" value="1"/>
</dbReference>
<evidence type="ECO:0000256" key="7">
    <source>
        <dbReference type="RuleBase" id="RU003346"/>
    </source>
</evidence>
<feature type="transmembrane region" description="Helical" evidence="9">
    <location>
        <begin position="414"/>
        <end position="435"/>
    </location>
</feature>
<reference evidence="11 12" key="1">
    <citation type="journal article" date="2023" name="G3 (Bethesda)">
        <title>A chromosome-level genome assembly of Zasmidium syzygii isolated from banana leaves.</title>
        <authorList>
            <person name="van Westerhoven A.C."/>
            <person name="Mehrabi R."/>
            <person name="Talebi R."/>
            <person name="Steentjes M.B.F."/>
            <person name="Corcolon B."/>
            <person name="Chong P.A."/>
            <person name="Kema G.H.J."/>
            <person name="Seidl M.F."/>
        </authorList>
    </citation>
    <scope>NUCLEOTIDE SEQUENCE [LARGE SCALE GENOMIC DNA]</scope>
    <source>
        <strain evidence="11 12">P124</strain>
    </source>
</reference>
<dbReference type="InterPro" id="IPR005828">
    <property type="entry name" value="MFS_sugar_transport-like"/>
</dbReference>
<accession>A0ABR0EBB0</accession>
<evidence type="ECO:0000313" key="11">
    <source>
        <dbReference type="EMBL" id="KAK4498565.1"/>
    </source>
</evidence>
<evidence type="ECO:0000256" key="5">
    <source>
        <dbReference type="ARBA" id="ARBA00022989"/>
    </source>
</evidence>
<evidence type="ECO:0000256" key="4">
    <source>
        <dbReference type="ARBA" id="ARBA00022692"/>
    </source>
</evidence>
<evidence type="ECO:0000256" key="8">
    <source>
        <dbReference type="SAM" id="MobiDB-lite"/>
    </source>
</evidence>
<evidence type="ECO:0000256" key="3">
    <source>
        <dbReference type="ARBA" id="ARBA00022448"/>
    </source>
</evidence>
<evidence type="ECO:0000259" key="10">
    <source>
        <dbReference type="PROSITE" id="PS50850"/>
    </source>
</evidence>
<proteinExistence type="inferred from homology"/>
<dbReference type="NCBIfam" id="TIGR00879">
    <property type="entry name" value="SP"/>
    <property type="match status" value="1"/>
</dbReference>
<dbReference type="SUPFAM" id="SSF103473">
    <property type="entry name" value="MFS general substrate transporter"/>
    <property type="match status" value="1"/>
</dbReference>
<evidence type="ECO:0000256" key="1">
    <source>
        <dbReference type="ARBA" id="ARBA00004141"/>
    </source>
</evidence>
<name>A0ABR0EBB0_ZASCE</name>
<protein>
    <recommendedName>
        <fullName evidence="10">Major facilitator superfamily (MFS) profile domain-containing protein</fullName>
    </recommendedName>
</protein>
<feature type="transmembrane region" description="Helical" evidence="9">
    <location>
        <begin position="94"/>
        <end position="115"/>
    </location>
</feature>
<evidence type="ECO:0000256" key="6">
    <source>
        <dbReference type="ARBA" id="ARBA00023136"/>
    </source>
</evidence>
<gene>
    <name evidence="11" type="ORF">PRZ48_011223</name>
</gene>
<feature type="transmembrane region" description="Helical" evidence="9">
    <location>
        <begin position="344"/>
        <end position="364"/>
    </location>
</feature>
<keyword evidence="6 9" id="KW-0472">Membrane</keyword>
<comment type="subcellular location">
    <subcellularLocation>
        <location evidence="1">Membrane</location>
        <topology evidence="1">Multi-pass membrane protein</topology>
    </subcellularLocation>
</comment>
<dbReference type="Gene3D" id="1.20.1250.20">
    <property type="entry name" value="MFS general substrate transporter like domains"/>
    <property type="match status" value="1"/>
</dbReference>
<keyword evidence="4 9" id="KW-0812">Transmembrane</keyword>
<feature type="region of interest" description="Disordered" evidence="8">
    <location>
        <begin position="500"/>
        <end position="520"/>
    </location>
</feature>
<dbReference type="InterPro" id="IPR036259">
    <property type="entry name" value="MFS_trans_sf"/>
</dbReference>
<organism evidence="11 12">
    <name type="scientific">Zasmidium cellare</name>
    <name type="common">Wine cellar mold</name>
    <name type="synonym">Racodium cellare</name>
    <dbReference type="NCBI Taxonomy" id="395010"/>
    <lineage>
        <taxon>Eukaryota</taxon>
        <taxon>Fungi</taxon>
        <taxon>Dikarya</taxon>
        <taxon>Ascomycota</taxon>
        <taxon>Pezizomycotina</taxon>
        <taxon>Dothideomycetes</taxon>
        <taxon>Dothideomycetidae</taxon>
        <taxon>Mycosphaerellales</taxon>
        <taxon>Mycosphaerellaceae</taxon>
        <taxon>Zasmidium</taxon>
    </lineage>
</organism>
<dbReference type="EMBL" id="JAXOVC010000008">
    <property type="protein sequence ID" value="KAK4498565.1"/>
    <property type="molecule type" value="Genomic_DNA"/>
</dbReference>
<feature type="transmembrane region" description="Helical" evidence="9">
    <location>
        <begin position="151"/>
        <end position="172"/>
    </location>
</feature>
<feature type="transmembrane region" description="Helical" evidence="9">
    <location>
        <begin position="7"/>
        <end position="25"/>
    </location>
</feature>
<sequence>MARSTLCYYYLALVCIACAGIPKGYDEGGFSASVKLPSFVDDFNLKSSHWKGRESALADRIANISSFGVLGAAFGSLAALYLNDRIGRLRTFQLALLVWASGILMQVFSSGIYGFMLFARIWGGLGSGSLTVTGPLFLAEISTAKKRGLMVSLYMVVLLTFLTLGFFINYAANKHMAATREQYRLVQAIPLIPSGIAFICSFWLTDSPRWLASQDRYTEALAALSRLRGSDPSDLEVQQEFEQIEAQRREKMADLAGTSLWTVVKEIATVPTYRSRYLLVMTMQTVAQWSGGNGITYYIPQIFQYAGIKGENSSLISSGAYGIVKLVFTMIFAWGLIDIIGRRRCFLAGLSLQLAAHIYMAAYMSFQPGVASNKSASDAAIASVFIYAVGWSIGLCTVQYLYGTEIFPTRIRSVGYASSMVLHWLFQFAVVRVTPNMFVSLDVWGAYVFWALICGLGILILGLWAPETKGVPLERMGELFSGHWWMGWKAKLGPQYGEEMSKKQDASEEKVVSEMRVEHV</sequence>
<keyword evidence="3 7" id="KW-0813">Transport</keyword>
<feature type="domain" description="Major facilitator superfamily (MFS) profile" evidence="10">
    <location>
        <begin position="12"/>
        <end position="469"/>
    </location>
</feature>
<keyword evidence="12" id="KW-1185">Reference proteome</keyword>
<evidence type="ECO:0000256" key="9">
    <source>
        <dbReference type="SAM" id="Phobius"/>
    </source>
</evidence>
<dbReference type="InterPro" id="IPR050360">
    <property type="entry name" value="MFS_Sugar_Transporters"/>
</dbReference>
<dbReference type="Proteomes" id="UP001305779">
    <property type="component" value="Unassembled WGS sequence"/>
</dbReference>
<feature type="transmembrane region" description="Helical" evidence="9">
    <location>
        <begin position="61"/>
        <end position="82"/>
    </location>
</feature>
<dbReference type="PROSITE" id="PS50850">
    <property type="entry name" value="MFS"/>
    <property type="match status" value="1"/>
</dbReference>
<dbReference type="Pfam" id="PF00083">
    <property type="entry name" value="Sugar_tr"/>
    <property type="match status" value="1"/>
</dbReference>
<dbReference type="PRINTS" id="PR00171">
    <property type="entry name" value="SUGRTRNSPORT"/>
</dbReference>
<dbReference type="InterPro" id="IPR003663">
    <property type="entry name" value="Sugar/inositol_transpt"/>
</dbReference>
<dbReference type="PANTHER" id="PTHR48022">
    <property type="entry name" value="PLASTIDIC GLUCOSE TRANSPORTER 4"/>
    <property type="match status" value="1"/>
</dbReference>
<feature type="transmembrane region" description="Helical" evidence="9">
    <location>
        <begin position="319"/>
        <end position="337"/>
    </location>
</feature>
<keyword evidence="5 9" id="KW-1133">Transmembrane helix</keyword>
<feature type="transmembrane region" description="Helical" evidence="9">
    <location>
        <begin position="384"/>
        <end position="402"/>
    </location>
</feature>
<comment type="similarity">
    <text evidence="2 7">Belongs to the major facilitator superfamily. Sugar transporter (TC 2.A.1.1) family.</text>
</comment>
<comment type="caution">
    <text evidence="11">The sequence shown here is derived from an EMBL/GenBank/DDBJ whole genome shotgun (WGS) entry which is preliminary data.</text>
</comment>
<feature type="transmembrane region" description="Helical" evidence="9">
    <location>
        <begin position="447"/>
        <end position="466"/>
    </location>
</feature>
<evidence type="ECO:0000256" key="2">
    <source>
        <dbReference type="ARBA" id="ARBA00010992"/>
    </source>
</evidence>
<dbReference type="InterPro" id="IPR020846">
    <property type="entry name" value="MFS_dom"/>
</dbReference>